<evidence type="ECO:0000256" key="2">
    <source>
        <dbReference type="ARBA" id="ARBA00022723"/>
    </source>
</evidence>
<keyword evidence="4" id="KW-0413">Isomerase</keyword>
<keyword evidence="2" id="KW-0479">Metal-binding</keyword>
<dbReference type="Proteomes" id="UP000032748">
    <property type="component" value="Chromosome"/>
</dbReference>
<dbReference type="PATRIC" id="fig|587753.10.peg.2607"/>
<dbReference type="RefSeq" id="WP_045882627.1">
    <property type="nucleotide sequence ID" value="NZ_CP011110.1"/>
</dbReference>
<dbReference type="KEGG" id="pcz:PCL1606_26150"/>
<dbReference type="SUPFAM" id="SSF56529">
    <property type="entry name" value="FAH"/>
    <property type="match status" value="1"/>
</dbReference>
<dbReference type="InterPro" id="IPR036663">
    <property type="entry name" value="Fumarylacetoacetase_C_sf"/>
</dbReference>
<dbReference type="PANTHER" id="PTHR11820">
    <property type="entry name" value="ACYLPYRUVASE"/>
    <property type="match status" value="1"/>
</dbReference>
<dbReference type="InterPro" id="IPR011234">
    <property type="entry name" value="Fumarylacetoacetase-like_C"/>
</dbReference>
<accession>A0A0D5XYA4</accession>
<dbReference type="GO" id="GO:0046872">
    <property type="term" value="F:metal ion binding"/>
    <property type="evidence" value="ECO:0007669"/>
    <property type="project" value="UniProtKB-KW"/>
</dbReference>
<proteinExistence type="inferred from homology"/>
<dbReference type="Pfam" id="PF01557">
    <property type="entry name" value="FAA_hydrolase"/>
    <property type="match status" value="1"/>
</dbReference>
<organism evidence="4 5">
    <name type="scientific">Pseudomonas chlororaphis</name>
    <dbReference type="NCBI Taxonomy" id="587753"/>
    <lineage>
        <taxon>Bacteria</taxon>
        <taxon>Pseudomonadati</taxon>
        <taxon>Pseudomonadota</taxon>
        <taxon>Gammaproteobacteria</taxon>
        <taxon>Pseudomonadales</taxon>
        <taxon>Pseudomonadaceae</taxon>
        <taxon>Pseudomonas</taxon>
    </lineage>
</organism>
<dbReference type="PANTHER" id="PTHR11820:SF90">
    <property type="entry name" value="FLUTATHIONE S-TRANSFERASE"/>
    <property type="match status" value="1"/>
</dbReference>
<reference evidence="4 5" key="1">
    <citation type="journal article" date="2015" name="Mol. Plant Microbe Interact.">
        <title>Comparative Genomic Analysis of Pseudomonas chlororaphis PCL1606 Reveals New Insight into Antifungal Compounds Involved in Biocontrol.</title>
        <authorList>
            <person name="Calderon C.E."/>
            <person name="Ramos C."/>
            <person name="de Vicente A."/>
            <person name="Cazorla F.M."/>
        </authorList>
    </citation>
    <scope>NUCLEOTIDE SEQUENCE [LARGE SCALE GENOMIC DNA]</scope>
    <source>
        <strain evidence="4 5">PCL1606</strain>
    </source>
</reference>
<dbReference type="OrthoDB" id="9805307at2"/>
<evidence type="ECO:0000256" key="1">
    <source>
        <dbReference type="ARBA" id="ARBA00010715"/>
    </source>
</evidence>
<dbReference type="Gene3D" id="3.90.850.10">
    <property type="entry name" value="Fumarylacetoacetase-like, C-terminal domain"/>
    <property type="match status" value="1"/>
</dbReference>
<dbReference type="EMBL" id="CP011110">
    <property type="protein sequence ID" value="AKA24066.1"/>
    <property type="molecule type" value="Genomic_DNA"/>
</dbReference>
<dbReference type="FunFam" id="3.90.850.10:FF:000005">
    <property type="entry name" value="FAA hydrolase family protein"/>
    <property type="match status" value="1"/>
</dbReference>
<evidence type="ECO:0000259" key="3">
    <source>
        <dbReference type="Pfam" id="PF01557"/>
    </source>
</evidence>
<comment type="similarity">
    <text evidence="1">Belongs to the hydratase/decarboxylase family.</text>
</comment>
<gene>
    <name evidence="4" type="ORF">PCL1606_26150</name>
</gene>
<sequence length="232" mass="25399">MTYVVTPPAVTALPINGSDQSFPVRRVYCVGRNYAAHAREMGFDPDREPPFFFCKPADAVVPVGNGQTLELAYPAETTNYHYEIELVVAIGKGGRDIALERASEHVWGYAVGLDMTRRDLQMKAREMGRPWELGKAFDQSAPIGALTPAAQLAGLEHAAIWLQVDGQDKQRSDIDQLIWSVPETIAYLSRFFELQPGDLIMTGTPEGVGPVVAGELMLGGIDSLGELRVRVI</sequence>
<feature type="domain" description="Fumarylacetoacetase-like C-terminal" evidence="3">
    <location>
        <begin position="27"/>
        <end position="231"/>
    </location>
</feature>
<dbReference type="AlphaFoldDB" id="A0A0D5XYA4"/>
<dbReference type="GO" id="GO:0018773">
    <property type="term" value="F:acetylpyruvate hydrolase activity"/>
    <property type="evidence" value="ECO:0007669"/>
    <property type="project" value="TreeGrafter"/>
</dbReference>
<evidence type="ECO:0000313" key="5">
    <source>
        <dbReference type="Proteomes" id="UP000032748"/>
    </source>
</evidence>
<dbReference type="GO" id="GO:0016853">
    <property type="term" value="F:isomerase activity"/>
    <property type="evidence" value="ECO:0007669"/>
    <property type="project" value="UniProtKB-KW"/>
</dbReference>
<name>A0A0D5XYA4_9PSED</name>
<protein>
    <submittedName>
        <fullName evidence="4">5-carboxymethyl-2-hydroxymuconate isomerase</fullName>
    </submittedName>
</protein>
<evidence type="ECO:0000313" key="4">
    <source>
        <dbReference type="EMBL" id="AKA24066.1"/>
    </source>
</evidence>